<dbReference type="InParanoid" id="E9GXC7"/>
<accession>E9GXC7</accession>
<keyword evidence="2" id="KW-1185">Reference proteome</keyword>
<dbReference type="Proteomes" id="UP000000305">
    <property type="component" value="Unassembled WGS sequence"/>
</dbReference>
<protein>
    <submittedName>
        <fullName evidence="1">Uncharacterized protein</fullName>
    </submittedName>
</protein>
<evidence type="ECO:0000313" key="2">
    <source>
        <dbReference type="Proteomes" id="UP000000305"/>
    </source>
</evidence>
<dbReference type="HOGENOM" id="CLU_2815049_0_0_1"/>
<sequence>MSPYYVVAIFVPILFSPTFTHPAAVFNRPHTPWIHHGDSTSTPAEMLEAHLGLTKTKFSGIASPASN</sequence>
<gene>
    <name evidence="1" type="ORF">DAPPUDRAFT_249826</name>
</gene>
<reference evidence="1 2" key="1">
    <citation type="journal article" date="2011" name="Science">
        <title>The ecoresponsive genome of Daphnia pulex.</title>
        <authorList>
            <person name="Colbourne J.K."/>
            <person name="Pfrender M.E."/>
            <person name="Gilbert D."/>
            <person name="Thomas W.K."/>
            <person name="Tucker A."/>
            <person name="Oakley T.H."/>
            <person name="Tokishita S."/>
            <person name="Aerts A."/>
            <person name="Arnold G.J."/>
            <person name="Basu M.K."/>
            <person name="Bauer D.J."/>
            <person name="Caceres C.E."/>
            <person name="Carmel L."/>
            <person name="Casola C."/>
            <person name="Choi J.H."/>
            <person name="Detter J.C."/>
            <person name="Dong Q."/>
            <person name="Dusheyko S."/>
            <person name="Eads B.D."/>
            <person name="Frohlich T."/>
            <person name="Geiler-Samerotte K.A."/>
            <person name="Gerlach D."/>
            <person name="Hatcher P."/>
            <person name="Jogdeo S."/>
            <person name="Krijgsveld J."/>
            <person name="Kriventseva E.V."/>
            <person name="Kultz D."/>
            <person name="Laforsch C."/>
            <person name="Lindquist E."/>
            <person name="Lopez J."/>
            <person name="Manak J.R."/>
            <person name="Muller J."/>
            <person name="Pangilinan J."/>
            <person name="Patwardhan R.P."/>
            <person name="Pitluck S."/>
            <person name="Pritham E.J."/>
            <person name="Rechtsteiner A."/>
            <person name="Rho M."/>
            <person name="Rogozin I.B."/>
            <person name="Sakarya O."/>
            <person name="Salamov A."/>
            <person name="Schaack S."/>
            <person name="Shapiro H."/>
            <person name="Shiga Y."/>
            <person name="Skalitzky C."/>
            <person name="Smith Z."/>
            <person name="Souvorov A."/>
            <person name="Sung W."/>
            <person name="Tang Z."/>
            <person name="Tsuchiya D."/>
            <person name="Tu H."/>
            <person name="Vos H."/>
            <person name="Wang M."/>
            <person name="Wolf Y.I."/>
            <person name="Yamagata H."/>
            <person name="Yamada T."/>
            <person name="Ye Y."/>
            <person name="Shaw J.R."/>
            <person name="Andrews J."/>
            <person name="Crease T.J."/>
            <person name="Tang H."/>
            <person name="Lucas S.M."/>
            <person name="Robertson H.M."/>
            <person name="Bork P."/>
            <person name="Koonin E.V."/>
            <person name="Zdobnov E.M."/>
            <person name="Grigoriev I.V."/>
            <person name="Lynch M."/>
            <person name="Boore J.L."/>
        </authorList>
    </citation>
    <scope>NUCLEOTIDE SEQUENCE [LARGE SCALE GENOMIC DNA]</scope>
</reference>
<dbReference type="AlphaFoldDB" id="E9GXC7"/>
<dbReference type="KEGG" id="dpx:DAPPUDRAFT_249826"/>
<dbReference type="EMBL" id="GL732572">
    <property type="protein sequence ID" value="EFX75881.1"/>
    <property type="molecule type" value="Genomic_DNA"/>
</dbReference>
<name>E9GXC7_DAPPU</name>
<evidence type="ECO:0000313" key="1">
    <source>
        <dbReference type="EMBL" id="EFX75881.1"/>
    </source>
</evidence>
<proteinExistence type="predicted"/>
<organism evidence="1 2">
    <name type="scientific">Daphnia pulex</name>
    <name type="common">Water flea</name>
    <dbReference type="NCBI Taxonomy" id="6669"/>
    <lineage>
        <taxon>Eukaryota</taxon>
        <taxon>Metazoa</taxon>
        <taxon>Ecdysozoa</taxon>
        <taxon>Arthropoda</taxon>
        <taxon>Crustacea</taxon>
        <taxon>Branchiopoda</taxon>
        <taxon>Diplostraca</taxon>
        <taxon>Cladocera</taxon>
        <taxon>Anomopoda</taxon>
        <taxon>Daphniidae</taxon>
        <taxon>Daphnia</taxon>
    </lineage>
</organism>